<evidence type="ECO:0000256" key="3">
    <source>
        <dbReference type="ARBA" id="ARBA00023125"/>
    </source>
</evidence>
<dbReference type="PANTHER" id="PTHR30349">
    <property type="entry name" value="PHAGE INTEGRASE-RELATED"/>
    <property type="match status" value="1"/>
</dbReference>
<evidence type="ECO:0000259" key="6">
    <source>
        <dbReference type="PROSITE" id="PS51898"/>
    </source>
</evidence>
<dbReference type="PROSITE" id="PS51900">
    <property type="entry name" value="CB"/>
    <property type="match status" value="1"/>
</dbReference>
<dbReference type="Gene3D" id="1.10.443.10">
    <property type="entry name" value="Intergrase catalytic core"/>
    <property type="match status" value="1"/>
</dbReference>
<comment type="similarity">
    <text evidence="1">Belongs to the 'phage' integrase family.</text>
</comment>
<proteinExistence type="inferred from homology"/>
<dbReference type="InterPro" id="IPR004107">
    <property type="entry name" value="Integrase_SAM-like_N"/>
</dbReference>
<dbReference type="Proteomes" id="UP000094626">
    <property type="component" value="Plasmid pSA2"/>
</dbReference>
<dbReference type="InterPro" id="IPR050090">
    <property type="entry name" value="Tyrosine_recombinase_XerCD"/>
</dbReference>
<evidence type="ECO:0008006" key="10">
    <source>
        <dbReference type="Google" id="ProtNLM"/>
    </source>
</evidence>
<dbReference type="SUPFAM" id="SSF56349">
    <property type="entry name" value="DNA breaking-rejoining enzymes"/>
    <property type="match status" value="1"/>
</dbReference>
<organism evidence="8 9">
    <name type="scientific">Novosphingobium resinovorum</name>
    <dbReference type="NCBI Taxonomy" id="158500"/>
    <lineage>
        <taxon>Bacteria</taxon>
        <taxon>Pseudomonadati</taxon>
        <taxon>Pseudomonadota</taxon>
        <taxon>Alphaproteobacteria</taxon>
        <taxon>Sphingomonadales</taxon>
        <taxon>Sphingomonadaceae</taxon>
        <taxon>Novosphingobium</taxon>
    </lineage>
</organism>
<dbReference type="Gene3D" id="1.10.150.130">
    <property type="match status" value="1"/>
</dbReference>
<dbReference type="CDD" id="cd00796">
    <property type="entry name" value="INT_Rci_Hp1_C"/>
    <property type="match status" value="1"/>
</dbReference>
<geneLocation type="plasmid" evidence="8 9">
    <name>pSA2</name>
</geneLocation>
<protein>
    <recommendedName>
        <fullName evidence="10">Integrase</fullName>
    </recommendedName>
</protein>
<evidence type="ECO:0000256" key="4">
    <source>
        <dbReference type="ARBA" id="ARBA00023172"/>
    </source>
</evidence>
<evidence type="ECO:0000313" key="9">
    <source>
        <dbReference type="Proteomes" id="UP000094626"/>
    </source>
</evidence>
<keyword evidence="4" id="KW-0233">DNA recombination</keyword>
<feature type="domain" description="Core-binding (CB)" evidence="7">
    <location>
        <begin position="33"/>
        <end position="113"/>
    </location>
</feature>
<dbReference type="KEGG" id="nre:BES08_28760"/>
<evidence type="ECO:0000259" key="7">
    <source>
        <dbReference type="PROSITE" id="PS51900"/>
    </source>
</evidence>
<sequence length="339" mass="37349">MSIGQYPETNLKAARVAAAAVLSGSFAPVPASLRFGEFCAEHEARHAVGLKPSGLRSYRSYVRNQLIPAFGLLPIARITRADVIRWFERYSATSPGGANRALGILGQMLASAQQWNRMPSNWVNPVSGVRYNRRKTRGTFLSKPQMARLGTALTLRSKSGCLATQALAALALTGCRAGEMLSLTWGEVLPDRLRLRDSKTGARDVPLGTTARRFFSANRKARLSASNTALVFPFPGLDGYERIRTVWKGVRRDAQLPTALRIHDLRHSFASHAIMSGETLFTVSRLLGHRRVQTTARYAHLADDTMLKSAEHIGWLIMAQATRSRQRREPSPSEKGEAA</sequence>
<dbReference type="InterPro" id="IPR010998">
    <property type="entry name" value="Integrase_recombinase_N"/>
</dbReference>
<dbReference type="PANTHER" id="PTHR30349:SF64">
    <property type="entry name" value="PROPHAGE INTEGRASE INTD-RELATED"/>
    <property type="match status" value="1"/>
</dbReference>
<keyword evidence="2" id="KW-0229">DNA integration</keyword>
<dbReference type="GO" id="GO:0015074">
    <property type="term" value="P:DNA integration"/>
    <property type="evidence" value="ECO:0007669"/>
    <property type="project" value="UniProtKB-KW"/>
</dbReference>
<name>A0A1D8AFA3_9SPHN</name>
<dbReference type="Pfam" id="PF00589">
    <property type="entry name" value="Phage_integrase"/>
    <property type="match status" value="1"/>
</dbReference>
<evidence type="ECO:0000256" key="2">
    <source>
        <dbReference type="ARBA" id="ARBA00022908"/>
    </source>
</evidence>
<dbReference type="GO" id="GO:0003677">
    <property type="term" value="F:DNA binding"/>
    <property type="evidence" value="ECO:0007669"/>
    <property type="project" value="UniProtKB-UniRule"/>
</dbReference>
<dbReference type="EMBL" id="CP017077">
    <property type="protein sequence ID" value="AOR80796.1"/>
    <property type="molecule type" value="Genomic_DNA"/>
</dbReference>
<dbReference type="InterPro" id="IPR011010">
    <property type="entry name" value="DNA_brk_join_enz"/>
</dbReference>
<keyword evidence="3 5" id="KW-0238">DNA-binding</keyword>
<evidence type="ECO:0000256" key="5">
    <source>
        <dbReference type="PROSITE-ProRule" id="PRU01248"/>
    </source>
</evidence>
<evidence type="ECO:0000313" key="8">
    <source>
        <dbReference type="EMBL" id="AOR80796.1"/>
    </source>
</evidence>
<reference evidence="9" key="1">
    <citation type="journal article" date="2017" name="J. Biotechnol.">
        <title>Complete genome sequence of Novosphingobium resinovorum SA1, a versatile xenobiotic-degrading bacterium capable of utilizing sulfanilic acid.</title>
        <authorList>
            <person name="Hegedus B."/>
            <person name="Kos P.B."/>
            <person name="Balint B."/>
            <person name="Maroti G."/>
            <person name="Gan H.M."/>
            <person name="Perei K."/>
            <person name="Rakhely G."/>
        </authorList>
    </citation>
    <scope>NUCLEOTIDE SEQUENCE [LARGE SCALE GENOMIC DNA]</scope>
    <source>
        <strain evidence="9">SA1</strain>
    </source>
</reference>
<keyword evidence="8" id="KW-0614">Plasmid</keyword>
<dbReference type="Pfam" id="PF14659">
    <property type="entry name" value="Phage_int_SAM_3"/>
    <property type="match status" value="1"/>
</dbReference>
<keyword evidence="9" id="KW-1185">Reference proteome</keyword>
<dbReference type="PROSITE" id="PS51898">
    <property type="entry name" value="TYR_RECOMBINASE"/>
    <property type="match status" value="1"/>
</dbReference>
<dbReference type="InterPro" id="IPR044068">
    <property type="entry name" value="CB"/>
</dbReference>
<evidence type="ECO:0000256" key="1">
    <source>
        <dbReference type="ARBA" id="ARBA00008857"/>
    </source>
</evidence>
<dbReference type="InterPro" id="IPR013762">
    <property type="entry name" value="Integrase-like_cat_sf"/>
</dbReference>
<feature type="domain" description="Tyr recombinase" evidence="6">
    <location>
        <begin position="136"/>
        <end position="312"/>
    </location>
</feature>
<dbReference type="AlphaFoldDB" id="A0A1D8AFA3"/>
<dbReference type="InterPro" id="IPR002104">
    <property type="entry name" value="Integrase_catalytic"/>
</dbReference>
<dbReference type="GO" id="GO:0006310">
    <property type="term" value="P:DNA recombination"/>
    <property type="evidence" value="ECO:0007669"/>
    <property type="project" value="UniProtKB-KW"/>
</dbReference>
<accession>A0A1D8AFA3</accession>
<gene>
    <name evidence="8" type="ORF">BES08_28760</name>
</gene>